<feature type="compositionally biased region" description="Basic residues" evidence="10">
    <location>
        <begin position="419"/>
        <end position="430"/>
    </location>
</feature>
<evidence type="ECO:0000256" key="3">
    <source>
        <dbReference type="ARBA" id="ARBA00022454"/>
    </source>
</evidence>
<dbReference type="OrthoDB" id="19261at2759"/>
<dbReference type="Proteomes" id="UP000053317">
    <property type="component" value="Unassembled WGS sequence"/>
</dbReference>
<evidence type="ECO:0000256" key="1">
    <source>
        <dbReference type="ARBA" id="ARBA00004123"/>
    </source>
</evidence>
<keyword evidence="12" id="KW-1185">Reference proteome</keyword>
<comment type="subcellular location">
    <subcellularLocation>
        <location evidence="2">Chromosome</location>
        <location evidence="2">Centromere</location>
        <location evidence="2">Kinetochore</location>
    </subcellularLocation>
    <subcellularLocation>
        <location evidence="1">Nucleus</location>
    </subcellularLocation>
</comment>
<gene>
    <name evidence="11" type="ORF">UCRPC4_g03492</name>
</gene>
<feature type="region of interest" description="Disordered" evidence="10">
    <location>
        <begin position="324"/>
        <end position="359"/>
    </location>
</feature>
<evidence type="ECO:0000256" key="8">
    <source>
        <dbReference type="ARBA" id="ARBA00023306"/>
    </source>
</evidence>
<proteinExistence type="predicted"/>
<keyword evidence="9" id="KW-0137">Centromere</keyword>
<dbReference type="AlphaFoldDB" id="A0A0G2GYK9"/>
<dbReference type="PANTHER" id="PTHR15459">
    <property type="entry name" value="POLYAMINE-MODULATED FACTOR 1"/>
    <property type="match status" value="1"/>
</dbReference>
<accession>A0A0G2GYK9</accession>
<dbReference type="GO" id="GO:0000444">
    <property type="term" value="C:MIS12/MIND type complex"/>
    <property type="evidence" value="ECO:0007669"/>
    <property type="project" value="InterPro"/>
</dbReference>
<evidence type="ECO:0000256" key="2">
    <source>
        <dbReference type="ARBA" id="ARBA00004629"/>
    </source>
</evidence>
<feature type="compositionally biased region" description="Basic and acidic residues" evidence="10">
    <location>
        <begin position="226"/>
        <end position="247"/>
    </location>
</feature>
<evidence type="ECO:0000256" key="9">
    <source>
        <dbReference type="ARBA" id="ARBA00023328"/>
    </source>
</evidence>
<feature type="compositionally biased region" description="Polar residues" evidence="10">
    <location>
        <begin position="532"/>
        <end position="549"/>
    </location>
</feature>
<organism evidence="11 12">
    <name type="scientific">Phaeomoniella chlamydospora</name>
    <name type="common">Phaeoacremonium chlamydosporum</name>
    <dbReference type="NCBI Taxonomy" id="158046"/>
    <lineage>
        <taxon>Eukaryota</taxon>
        <taxon>Fungi</taxon>
        <taxon>Dikarya</taxon>
        <taxon>Ascomycota</taxon>
        <taxon>Pezizomycotina</taxon>
        <taxon>Eurotiomycetes</taxon>
        <taxon>Chaetothyriomycetidae</taxon>
        <taxon>Phaeomoniellales</taxon>
        <taxon>Phaeomoniellaceae</taxon>
        <taxon>Phaeomoniella</taxon>
    </lineage>
</organism>
<feature type="compositionally biased region" description="Basic and acidic residues" evidence="10">
    <location>
        <begin position="122"/>
        <end position="135"/>
    </location>
</feature>
<feature type="region of interest" description="Disordered" evidence="10">
    <location>
        <begin position="371"/>
        <end position="576"/>
    </location>
</feature>
<keyword evidence="4" id="KW-0132">Cell division</keyword>
<dbReference type="GO" id="GO:0005634">
    <property type="term" value="C:nucleus"/>
    <property type="evidence" value="ECO:0007669"/>
    <property type="project" value="UniProtKB-SubCell"/>
</dbReference>
<evidence type="ECO:0000256" key="6">
    <source>
        <dbReference type="ARBA" id="ARBA00022838"/>
    </source>
</evidence>
<protein>
    <submittedName>
        <fullName evidence="11">Uncharacterized protein</fullName>
    </submittedName>
</protein>
<sequence>MLVLYFVLSYRHQNHYVDYDRRGSYVTDTEIAEEGRHRHGGLGRLAAAGAAGAGLAALWRRRSRSRPRDDNATDLGPESEESYVVDEKYSDTSRHGLGRRILEVGAIGAGLAAVRSLFKRRERDDSSSLDYRSRPGADQSVTDGSYSVVDEARPVTPGTPGRQQRPHPLSNPPITPSHRHSESSSLYDDSYLSASPSRRSRHGFRDTLATLGAAAALRQLFKNRRQNKEGRRAEEMRQHEIEQERIQRANSQGQFTGDGFVPRRHRRHGSQTASSYSSLSERPGGYSGVQPAGAAVHGTDSIRPVPTDPVVAGPSNIPITIVPVPATHAPPPPAHLGSSASDIYSTASQPHHHRHRDEAAAGLAGAALGAAAADGSRRRRSGRYGGDGQSPSASVKVKMHNDGQHVTLRRLTEEERQRERRARRDRRRRNGSLSSTSGTEGAAMVPGWRRTEEMERRQAEEMRAEQAAASAAGRPDTIAGPSTTIPAGYNLPPPPPGPPPAASHMTSPPHGINIPPPPPIPESHTNYPPGASSVTSPGTETSGTYSSEFAANRRRRRAERAQAKLARQGRTGVEFT</sequence>
<dbReference type="GO" id="GO:0051301">
    <property type="term" value="P:cell division"/>
    <property type="evidence" value="ECO:0007669"/>
    <property type="project" value="UniProtKB-KW"/>
</dbReference>
<keyword evidence="7" id="KW-0539">Nucleus</keyword>
<keyword evidence="8" id="KW-0131">Cell cycle</keyword>
<feature type="compositionally biased region" description="Basic and acidic residues" evidence="10">
    <location>
        <begin position="449"/>
        <end position="464"/>
    </location>
</feature>
<feature type="region of interest" description="Disordered" evidence="10">
    <location>
        <begin position="222"/>
        <end position="301"/>
    </location>
</feature>
<evidence type="ECO:0000256" key="4">
    <source>
        <dbReference type="ARBA" id="ARBA00022618"/>
    </source>
</evidence>
<feature type="region of interest" description="Disordered" evidence="10">
    <location>
        <begin position="62"/>
        <end position="90"/>
    </location>
</feature>
<dbReference type="InterPro" id="IPR007128">
    <property type="entry name" value="PMF1/Nnf1"/>
</dbReference>
<feature type="region of interest" description="Disordered" evidence="10">
    <location>
        <begin position="122"/>
        <end position="201"/>
    </location>
</feature>
<feature type="compositionally biased region" description="Polar residues" evidence="10">
    <location>
        <begin position="338"/>
        <end position="349"/>
    </location>
</feature>
<reference evidence="11 12" key="2">
    <citation type="submission" date="2015-05" db="EMBL/GenBank/DDBJ databases">
        <authorList>
            <person name="Morales-Cruz A."/>
            <person name="Amrine K.C."/>
            <person name="Cantu D."/>
        </authorList>
    </citation>
    <scope>NUCLEOTIDE SEQUENCE [LARGE SCALE GENOMIC DNA]</scope>
    <source>
        <strain evidence="11">UCRPC4</strain>
    </source>
</reference>
<evidence type="ECO:0000256" key="10">
    <source>
        <dbReference type="SAM" id="MobiDB-lite"/>
    </source>
</evidence>
<feature type="compositionally biased region" description="Pro residues" evidence="10">
    <location>
        <begin position="491"/>
        <end position="501"/>
    </location>
</feature>
<evidence type="ECO:0000256" key="7">
    <source>
        <dbReference type="ARBA" id="ARBA00023242"/>
    </source>
</evidence>
<evidence type="ECO:0000256" key="5">
    <source>
        <dbReference type="ARBA" id="ARBA00022776"/>
    </source>
</evidence>
<comment type="caution">
    <text evidence="11">The sequence shown here is derived from an EMBL/GenBank/DDBJ whole genome shotgun (WGS) entry which is preliminary data.</text>
</comment>
<feature type="compositionally biased region" description="Polar residues" evidence="10">
    <location>
        <begin position="270"/>
        <end position="280"/>
    </location>
</feature>
<reference evidence="11 12" key="1">
    <citation type="submission" date="2015-05" db="EMBL/GenBank/DDBJ databases">
        <title>Distinctive expansion of gene families associated with plant cell wall degradation and secondary metabolism in the genomes of grapevine trunk pathogens.</title>
        <authorList>
            <person name="Lawrence D.P."/>
            <person name="Travadon R."/>
            <person name="Rolshausen P.E."/>
            <person name="Baumgartner K."/>
        </authorList>
    </citation>
    <scope>NUCLEOTIDE SEQUENCE [LARGE SCALE GENOMIC DNA]</scope>
    <source>
        <strain evidence="11">UCRPC4</strain>
    </source>
</reference>
<keyword evidence="6" id="KW-0995">Kinetochore</keyword>
<name>A0A0G2GYK9_PHACM</name>
<dbReference type="PANTHER" id="PTHR15459:SF2">
    <property type="entry name" value="CYTOCHROME B561 DOMAIN-CONTAINING PROTEIN"/>
    <property type="match status" value="1"/>
</dbReference>
<feature type="compositionally biased region" description="Low complexity" evidence="10">
    <location>
        <begin position="465"/>
        <end position="474"/>
    </location>
</feature>
<keyword evidence="5" id="KW-0498">Mitosis</keyword>
<keyword evidence="3" id="KW-0158">Chromosome</keyword>
<dbReference type="GO" id="GO:0007059">
    <property type="term" value="P:chromosome segregation"/>
    <property type="evidence" value="ECO:0007669"/>
    <property type="project" value="TreeGrafter"/>
</dbReference>
<evidence type="ECO:0000313" key="11">
    <source>
        <dbReference type="EMBL" id="KKY21725.1"/>
    </source>
</evidence>
<evidence type="ECO:0000313" key="12">
    <source>
        <dbReference type="Proteomes" id="UP000053317"/>
    </source>
</evidence>
<dbReference type="EMBL" id="LCWF01000082">
    <property type="protein sequence ID" value="KKY21725.1"/>
    <property type="molecule type" value="Genomic_DNA"/>
</dbReference>
<feature type="compositionally biased region" description="Low complexity" evidence="10">
    <location>
        <begin position="183"/>
        <end position="197"/>
    </location>
</feature>